<dbReference type="Gene3D" id="3.20.20.80">
    <property type="entry name" value="Glycosidases"/>
    <property type="match status" value="1"/>
</dbReference>
<keyword evidence="2" id="KW-0964">Secreted</keyword>
<gene>
    <name evidence="5" type="ORF">FZEAL_9891</name>
</gene>
<evidence type="ECO:0000256" key="4">
    <source>
        <dbReference type="SAM" id="MobiDB-lite"/>
    </source>
</evidence>
<evidence type="ECO:0000256" key="3">
    <source>
        <dbReference type="ARBA" id="ARBA00023026"/>
    </source>
</evidence>
<dbReference type="GO" id="GO:0005576">
    <property type="term" value="C:extracellular region"/>
    <property type="evidence" value="ECO:0007669"/>
    <property type="project" value="UniProtKB-SubCell"/>
</dbReference>
<name>A0A8H4U841_9HYPO</name>
<reference evidence="5" key="2">
    <citation type="submission" date="2020-05" db="EMBL/GenBank/DDBJ databases">
        <authorList>
            <person name="Kim H.-S."/>
            <person name="Proctor R.H."/>
            <person name="Brown D.W."/>
        </authorList>
    </citation>
    <scope>NUCLEOTIDE SEQUENCE</scope>
    <source>
        <strain evidence="5">NRRL 22465</strain>
    </source>
</reference>
<comment type="caution">
    <text evidence="5">The sequence shown here is derived from an EMBL/GenBank/DDBJ whole genome shotgun (WGS) entry which is preliminary data.</text>
</comment>
<dbReference type="GO" id="GO:0005975">
    <property type="term" value="P:carbohydrate metabolic process"/>
    <property type="evidence" value="ECO:0007669"/>
    <property type="project" value="InterPro"/>
</dbReference>
<dbReference type="InterPro" id="IPR050542">
    <property type="entry name" value="Glycosyl_Hydrlase18_Chitinase"/>
</dbReference>
<reference evidence="5" key="1">
    <citation type="journal article" date="2020" name="BMC Genomics">
        <title>Correction to: Identification and distribution of gene clusters required for synthesis of sphingolipid metabolism inhibitors in diverse species of the filamentous fungus Fusarium.</title>
        <authorList>
            <person name="Kim H.S."/>
            <person name="Lohmar J.M."/>
            <person name="Busman M."/>
            <person name="Brown D.W."/>
            <person name="Naumann T.A."/>
            <person name="Divon H.H."/>
            <person name="Lysoe E."/>
            <person name="Uhlig S."/>
            <person name="Proctor R.H."/>
        </authorList>
    </citation>
    <scope>NUCLEOTIDE SEQUENCE</scope>
    <source>
        <strain evidence="5">NRRL 22465</strain>
    </source>
</reference>
<dbReference type="OrthoDB" id="6020543at2759"/>
<dbReference type="InterPro" id="IPR017853">
    <property type="entry name" value="GH"/>
</dbReference>
<sequence length="796" mass="83491">MASMVFSALLQESAVQGPHSPSQVGDCFGNGGGGGIDLPPGTPPGKLLCEPSLSAGGLYYGLDRQTPAHMDESSKPGAEDDGQLGNEALKDYCDSGPESSLASVGVEFADFLWSAFGPHEETWKGPRPFDSNDGTTRPSIDGFDFDIEQNLPNAPYVAMINEFRRLNEDVIITGAPQCPINPEYFYMSDMINDAKFDALFIQFYNNRGCDAVDDADLSWDKFNYDDWVDIIDRSKYSKSAKLYVGLPASPDAAPAGGYLEPEALKELVCELKDKSHFAGISLWDLTRGANNEVNGKNYNQHAMDALKYGCDPIPTISTTSATSTTSTDASTTSAVSTTSDATSDATSSAASSTTDTSTSETTSTDSSTTDASSVTTNSSTADMSSATTDLSATTDASTASDATTGSASSPTGSASTDSTTKINTSSTSQATTGDGTSSEPTSSFSTFRGWNTTWTTADTQTKTHENSVTRSATLPYDNTITMTEDMPVITESATSISDGSTTASVTTSMTTSTVCTTRVHTVTKCPPEVANCPEGGYVTTETIPLYTTVCPVTAKPTPVEYDTKTVYTTDVHTITKCPPEVVNCPVGSTTTETIPLYTTVCPVSGKDQKSRPVPTKIPGHGEIKTLYTTKAHTITQCPPEIPNCPIGSVTTVVASWTTAMMPAEETHPMKVYKPAVEMPEEMTTVKVIGNVYTAVLEPPSTLETATTPVAVTKHAQPSAEQSSGEQHPGEQHLGEQHSGVAAPTSGCTGEGCPKTSPAPTSTPVSVPITPVTAGASPLAAGFTAVVGMILFQAFIL</sequence>
<dbReference type="Proteomes" id="UP000635477">
    <property type="component" value="Unassembled WGS sequence"/>
</dbReference>
<evidence type="ECO:0000256" key="1">
    <source>
        <dbReference type="ARBA" id="ARBA00004613"/>
    </source>
</evidence>
<proteinExistence type="predicted"/>
<protein>
    <recommendedName>
        <fullName evidence="7">Chitinase</fullName>
    </recommendedName>
</protein>
<feature type="region of interest" description="Disordered" evidence="4">
    <location>
        <begin position="67"/>
        <end position="92"/>
    </location>
</feature>
<feature type="compositionally biased region" description="Low complexity" evidence="4">
    <location>
        <begin position="318"/>
        <end position="420"/>
    </location>
</feature>
<evidence type="ECO:0000256" key="2">
    <source>
        <dbReference type="ARBA" id="ARBA00022525"/>
    </source>
</evidence>
<evidence type="ECO:0000313" key="6">
    <source>
        <dbReference type="Proteomes" id="UP000635477"/>
    </source>
</evidence>
<feature type="compositionally biased region" description="Polar residues" evidence="4">
    <location>
        <begin position="421"/>
        <end position="435"/>
    </location>
</feature>
<dbReference type="PANTHER" id="PTHR45708:SF47">
    <property type="entry name" value="ENDOCHITINASE A"/>
    <property type="match status" value="1"/>
</dbReference>
<dbReference type="EMBL" id="JABEYC010000978">
    <property type="protein sequence ID" value="KAF4971264.1"/>
    <property type="molecule type" value="Genomic_DNA"/>
</dbReference>
<keyword evidence="3" id="KW-0843">Virulence</keyword>
<dbReference type="PANTHER" id="PTHR45708">
    <property type="entry name" value="ENDOCHITINASE"/>
    <property type="match status" value="1"/>
</dbReference>
<evidence type="ECO:0008006" key="7">
    <source>
        <dbReference type="Google" id="ProtNLM"/>
    </source>
</evidence>
<keyword evidence="6" id="KW-1185">Reference proteome</keyword>
<dbReference type="InterPro" id="IPR001579">
    <property type="entry name" value="Glyco_hydro_18_chit_AS"/>
</dbReference>
<feature type="region of interest" description="Disordered" evidence="4">
    <location>
        <begin position="16"/>
        <end position="48"/>
    </location>
</feature>
<dbReference type="PROSITE" id="PS01095">
    <property type="entry name" value="GH18_1"/>
    <property type="match status" value="1"/>
</dbReference>
<feature type="region of interest" description="Disordered" evidence="4">
    <location>
        <begin position="712"/>
        <end position="763"/>
    </location>
</feature>
<feature type="compositionally biased region" description="Basic and acidic residues" evidence="4">
    <location>
        <begin position="69"/>
        <end position="78"/>
    </location>
</feature>
<evidence type="ECO:0000313" key="5">
    <source>
        <dbReference type="EMBL" id="KAF4971264.1"/>
    </source>
</evidence>
<feature type="compositionally biased region" description="Low complexity" evidence="4">
    <location>
        <begin position="436"/>
        <end position="449"/>
    </location>
</feature>
<feature type="region of interest" description="Disordered" evidence="4">
    <location>
        <begin position="318"/>
        <end position="449"/>
    </location>
</feature>
<organism evidence="5 6">
    <name type="scientific">Fusarium zealandicum</name>
    <dbReference type="NCBI Taxonomy" id="1053134"/>
    <lineage>
        <taxon>Eukaryota</taxon>
        <taxon>Fungi</taxon>
        <taxon>Dikarya</taxon>
        <taxon>Ascomycota</taxon>
        <taxon>Pezizomycotina</taxon>
        <taxon>Sordariomycetes</taxon>
        <taxon>Hypocreomycetidae</taxon>
        <taxon>Hypocreales</taxon>
        <taxon>Nectriaceae</taxon>
        <taxon>Fusarium</taxon>
        <taxon>Fusarium staphyleae species complex</taxon>
    </lineage>
</organism>
<dbReference type="GO" id="GO:0004568">
    <property type="term" value="F:chitinase activity"/>
    <property type="evidence" value="ECO:0007669"/>
    <property type="project" value="TreeGrafter"/>
</dbReference>
<comment type="subcellular location">
    <subcellularLocation>
        <location evidence="1">Secreted</location>
    </subcellularLocation>
</comment>
<accession>A0A8H4U841</accession>
<dbReference type="SUPFAM" id="SSF51445">
    <property type="entry name" value="(Trans)glycosidases"/>
    <property type="match status" value="1"/>
</dbReference>
<dbReference type="AlphaFoldDB" id="A0A8H4U841"/>